<dbReference type="Gene3D" id="3.40.250.10">
    <property type="entry name" value="Rhodanese-like domain"/>
    <property type="match status" value="1"/>
</dbReference>
<dbReference type="Proteomes" id="UP000769766">
    <property type="component" value="Unassembled WGS sequence"/>
</dbReference>
<reference evidence="2" key="1">
    <citation type="submission" date="2020-07" db="EMBL/GenBank/DDBJ databases">
        <title>Huge and variable diversity of episymbiotic CPR bacteria and DPANN archaea in groundwater ecosystems.</title>
        <authorList>
            <person name="He C.Y."/>
            <person name="Keren R."/>
            <person name="Whittaker M."/>
            <person name="Farag I.F."/>
            <person name="Doudna J."/>
            <person name="Cate J.H.D."/>
            <person name="Banfield J.F."/>
        </authorList>
    </citation>
    <scope>NUCLEOTIDE SEQUENCE</scope>
    <source>
        <strain evidence="2">NC_groundwater_672_Ag_B-0.1um_62_36</strain>
    </source>
</reference>
<gene>
    <name evidence="2" type="ORF">HYY20_09775</name>
</gene>
<proteinExistence type="predicted"/>
<comment type="caution">
    <text evidence="2">The sequence shown here is derived from an EMBL/GenBank/DDBJ whole genome shotgun (WGS) entry which is preliminary data.</text>
</comment>
<evidence type="ECO:0000313" key="2">
    <source>
        <dbReference type="EMBL" id="MBI2877157.1"/>
    </source>
</evidence>
<protein>
    <submittedName>
        <fullName evidence="2">ArsR family transcriptional regulator</fullName>
    </submittedName>
</protein>
<dbReference type="EMBL" id="JACPRF010000294">
    <property type="protein sequence ID" value="MBI2877157.1"/>
    <property type="molecule type" value="Genomic_DNA"/>
</dbReference>
<evidence type="ECO:0000313" key="3">
    <source>
        <dbReference type="Proteomes" id="UP000769766"/>
    </source>
</evidence>
<feature type="domain" description="Rhodanese" evidence="1">
    <location>
        <begin position="27"/>
        <end position="65"/>
    </location>
</feature>
<dbReference type="SUPFAM" id="SSF52821">
    <property type="entry name" value="Rhodanese/Cell cycle control phosphatase"/>
    <property type="match status" value="1"/>
</dbReference>
<sequence length="65" mass="7436">MTEPERVTPQEIYPKVISGETLLVCAYEDEEKFKRSQLQGAISLNELRSRLASLPKDTEIVFYCA</sequence>
<dbReference type="AlphaFoldDB" id="A0A932CPW8"/>
<dbReference type="InterPro" id="IPR036873">
    <property type="entry name" value="Rhodanese-like_dom_sf"/>
</dbReference>
<accession>A0A932CPW8</accession>
<dbReference type="InterPro" id="IPR001763">
    <property type="entry name" value="Rhodanese-like_dom"/>
</dbReference>
<organism evidence="2 3">
    <name type="scientific">Tectimicrobiota bacterium</name>
    <dbReference type="NCBI Taxonomy" id="2528274"/>
    <lineage>
        <taxon>Bacteria</taxon>
        <taxon>Pseudomonadati</taxon>
        <taxon>Nitrospinota/Tectimicrobiota group</taxon>
        <taxon>Candidatus Tectimicrobiota</taxon>
    </lineage>
</organism>
<evidence type="ECO:0000259" key="1">
    <source>
        <dbReference type="PROSITE" id="PS50206"/>
    </source>
</evidence>
<name>A0A932CPW8_UNCTE</name>
<dbReference type="PROSITE" id="PS50206">
    <property type="entry name" value="RHODANESE_3"/>
    <property type="match status" value="1"/>
</dbReference>